<dbReference type="GO" id="GO:0042910">
    <property type="term" value="F:xenobiotic transmembrane transporter activity"/>
    <property type="evidence" value="ECO:0007669"/>
    <property type="project" value="TreeGrafter"/>
</dbReference>
<dbReference type="GO" id="GO:0005886">
    <property type="term" value="C:plasma membrane"/>
    <property type="evidence" value="ECO:0007669"/>
    <property type="project" value="TreeGrafter"/>
</dbReference>
<keyword evidence="1" id="KW-1133">Transmembrane helix</keyword>
<dbReference type="SUPFAM" id="SSF82714">
    <property type="entry name" value="Multidrug efflux transporter AcrB TolC docking domain, DN and DC subdomains"/>
    <property type="match status" value="2"/>
</dbReference>
<proteinExistence type="predicted"/>
<accession>A0A934INE2</accession>
<feature type="transmembrane region" description="Helical" evidence="1">
    <location>
        <begin position="360"/>
        <end position="377"/>
    </location>
</feature>
<feature type="transmembrane region" description="Helical" evidence="1">
    <location>
        <begin position="463"/>
        <end position="489"/>
    </location>
</feature>
<sequence length="1031" mass="108089">MRWNISAWAIRNPMPSALLFIVLTGLGLISFRALPITYFPTIDVPEVKITIEDAGVAPSQMETDVTKPVEDAVATLTGVKEMKSSVVEGESQTSVEFELGVPIDRAVADVKDAIARISSDLPASADEPVTERVEAGAQAVVSYAIANAAMTPTALSWFIDDTVIRELQGIAGIGQIERVGGAEREVQIRLDPDRLFAYAITAVEVTDQLRQTHVDVPAGRSTADGRERAITAIGTTTTLADLAAIPIALDGLPPLTLGDLGTVADASAEPTDFALLDGAEGVSISVYPARGASDVTVAAEVARVLTEIAAAHPGLVFERVDNSVDFTLGNYDAALHTLLEGAVLTVVVVFFFLRDWRATLIAAIALPLAAIPTFWVIDALGFSLNMLSLLAITLVTGILVDDAIVEIENIVRHAQMGKTPYDAAMDASDEIGLAVVAISATIIAVFVPVGLMGGEIGQYFRQFGLTVAIAVFFSLLVARLATPVFAAYLMRSHPIETAGPSRLQRAYVRFVALAVRRRWIVIPTALGVFAVSLSLATTIPTEFLPSEDTGRLAVSIELPPGSPLAETKRVGEDISARLADVPEVRTVYIQGGTDATGARGSQRMAVILDVGPAGERVRTMAEITADVAAILLAVPDIRFETINDRGKRDVSFSVLGRDGAAVEDTADRILAALSGSDVAVNPTAGALLERPVITIRVDPERAADAGVAASAVGETVRVSTVGASDSDLPGFVDDARRVPIRVQLEERARDDLATIGDLRIPANDGSTVPLSQVADIEFSMDVGTIERMDRNRRIDIGFDVPPGLTAGQGLDAVYALEAVRTLPTGVRVQATGDSDNEGEVFAAFGTAMAAGSTLVMIVLILLFGGPLTPITILATLPLSVAGVVAALFITEIAVSLPVVIGILMLMGIVTKNAIMLVDFAIEREAGGLPRHQAVVEAASERVRPILMTTLAMIAGMLPAAIGTGEGGGFRAPMAITVIGGLLVSTGLSLVVVPALHTVMADFGAACTAWFRRFLVDAAAEPGGDEAEVPEG</sequence>
<evidence type="ECO:0000256" key="1">
    <source>
        <dbReference type="SAM" id="Phobius"/>
    </source>
</evidence>
<feature type="transmembrane region" description="Helical" evidence="1">
    <location>
        <begin position="840"/>
        <end position="863"/>
    </location>
</feature>
<dbReference type="Proteomes" id="UP000609531">
    <property type="component" value="Unassembled WGS sequence"/>
</dbReference>
<feature type="transmembrane region" description="Helical" evidence="1">
    <location>
        <begin position="333"/>
        <end position="353"/>
    </location>
</feature>
<dbReference type="PANTHER" id="PTHR32063">
    <property type="match status" value="1"/>
</dbReference>
<dbReference type="EMBL" id="JAEKJA010000006">
    <property type="protein sequence ID" value="MBJ3775656.1"/>
    <property type="molecule type" value="Genomic_DNA"/>
</dbReference>
<protein>
    <submittedName>
        <fullName evidence="2">Efflux RND transporter permease subunit</fullName>
    </submittedName>
</protein>
<feature type="transmembrane region" description="Helical" evidence="1">
    <location>
        <begin position="973"/>
        <end position="995"/>
    </location>
</feature>
<feature type="transmembrane region" description="Helical" evidence="1">
    <location>
        <begin position="431"/>
        <end position="451"/>
    </location>
</feature>
<dbReference type="PANTHER" id="PTHR32063:SF77">
    <property type="entry name" value="ACR FAMILY TRANSPORT PROTEIN"/>
    <property type="match status" value="1"/>
</dbReference>
<dbReference type="RefSeq" id="WP_198881561.1">
    <property type="nucleotide sequence ID" value="NZ_JAEKJA010000006.1"/>
</dbReference>
<dbReference type="Gene3D" id="3.30.70.1320">
    <property type="entry name" value="Multidrug efflux transporter AcrB pore domain like"/>
    <property type="match status" value="1"/>
</dbReference>
<dbReference type="Pfam" id="PF00873">
    <property type="entry name" value="ACR_tran"/>
    <property type="match status" value="1"/>
</dbReference>
<reference evidence="2" key="1">
    <citation type="submission" date="2020-12" db="EMBL/GenBank/DDBJ databases">
        <title>Bacterial taxonomy.</title>
        <authorList>
            <person name="Pan X."/>
        </authorList>
    </citation>
    <scope>NUCLEOTIDE SEQUENCE</scope>
    <source>
        <strain evidence="2">B2012</strain>
    </source>
</reference>
<feature type="transmembrane region" description="Helical" evidence="1">
    <location>
        <begin position="896"/>
        <end position="921"/>
    </location>
</feature>
<evidence type="ECO:0000313" key="2">
    <source>
        <dbReference type="EMBL" id="MBJ3775656.1"/>
    </source>
</evidence>
<dbReference type="Gene3D" id="3.30.70.1430">
    <property type="entry name" value="Multidrug efflux transporter AcrB pore domain"/>
    <property type="match status" value="2"/>
</dbReference>
<dbReference type="Gene3D" id="3.30.70.1440">
    <property type="entry name" value="Multidrug efflux transporter AcrB pore domain"/>
    <property type="match status" value="1"/>
</dbReference>
<dbReference type="SUPFAM" id="SSF82693">
    <property type="entry name" value="Multidrug efflux transporter AcrB pore domain, PN1, PN2, PC1 and PC2 subdomains"/>
    <property type="match status" value="3"/>
</dbReference>
<dbReference type="Gene3D" id="1.20.1640.10">
    <property type="entry name" value="Multidrug efflux transporter AcrB transmembrane domain"/>
    <property type="match status" value="2"/>
</dbReference>
<dbReference type="InterPro" id="IPR001036">
    <property type="entry name" value="Acrflvin-R"/>
</dbReference>
<feature type="transmembrane region" description="Helical" evidence="1">
    <location>
        <begin position="519"/>
        <end position="539"/>
    </location>
</feature>
<dbReference type="PRINTS" id="PR00702">
    <property type="entry name" value="ACRIFLAVINRP"/>
</dbReference>
<dbReference type="InterPro" id="IPR027463">
    <property type="entry name" value="AcrB_DN_DC_subdom"/>
</dbReference>
<dbReference type="SUPFAM" id="SSF82866">
    <property type="entry name" value="Multidrug efflux transporter AcrB transmembrane domain"/>
    <property type="match status" value="2"/>
</dbReference>
<feature type="transmembrane region" description="Helical" evidence="1">
    <location>
        <begin position="942"/>
        <end position="961"/>
    </location>
</feature>
<feature type="transmembrane region" description="Helical" evidence="1">
    <location>
        <begin position="870"/>
        <end position="890"/>
    </location>
</feature>
<keyword evidence="3" id="KW-1185">Reference proteome</keyword>
<keyword evidence="1" id="KW-0812">Transmembrane</keyword>
<dbReference type="AlphaFoldDB" id="A0A934INE2"/>
<name>A0A934INE2_9HYPH</name>
<evidence type="ECO:0000313" key="3">
    <source>
        <dbReference type="Proteomes" id="UP000609531"/>
    </source>
</evidence>
<comment type="caution">
    <text evidence="2">The sequence shown here is derived from an EMBL/GenBank/DDBJ whole genome shotgun (WGS) entry which is preliminary data.</text>
</comment>
<dbReference type="Gene3D" id="3.30.2090.10">
    <property type="entry name" value="Multidrug efflux transporter AcrB TolC docking domain, DN and DC subdomains"/>
    <property type="match status" value="2"/>
</dbReference>
<gene>
    <name evidence="2" type="ORF">JCR33_08170</name>
</gene>
<feature type="transmembrane region" description="Helical" evidence="1">
    <location>
        <begin position="389"/>
        <end position="411"/>
    </location>
</feature>
<keyword evidence="1" id="KW-0472">Membrane</keyword>
<organism evidence="2 3">
    <name type="scientific">Acuticoccus mangrovi</name>
    <dbReference type="NCBI Taxonomy" id="2796142"/>
    <lineage>
        <taxon>Bacteria</taxon>
        <taxon>Pseudomonadati</taxon>
        <taxon>Pseudomonadota</taxon>
        <taxon>Alphaproteobacteria</taxon>
        <taxon>Hyphomicrobiales</taxon>
        <taxon>Amorphaceae</taxon>
        <taxon>Acuticoccus</taxon>
    </lineage>
</organism>